<dbReference type="PANTHER" id="PTHR11435:SF1">
    <property type="entry name" value="NADH-UBIQUINONE OXIDOREDUCTASE CHAIN 6"/>
    <property type="match status" value="1"/>
</dbReference>
<evidence type="ECO:0000256" key="4">
    <source>
        <dbReference type="ARBA" id="ARBA00021095"/>
    </source>
</evidence>
<evidence type="ECO:0000256" key="11">
    <source>
        <dbReference type="ARBA" id="ARBA00023027"/>
    </source>
</evidence>
<reference evidence="17" key="2">
    <citation type="journal article" date="2020" name="Mitochondrial DNA Part B Resour">
        <title>The complete mitochondrial genome of the lychee stinkbug Mattiphus splendidus (Hemiptera: Tessaratomidae).</title>
        <authorList>
            <person name="Xu S."/>
            <person name="Wu Y."/>
            <person name="Cai W."/>
            <person name="Song F."/>
        </authorList>
    </citation>
    <scope>NUCLEOTIDE SEQUENCE</scope>
</reference>
<dbReference type="RefSeq" id="YP_010026168.1">
    <property type="nucleotide sequence ID" value="NC_053743.1"/>
</dbReference>
<evidence type="ECO:0000256" key="2">
    <source>
        <dbReference type="ARBA" id="ARBA00005698"/>
    </source>
</evidence>
<evidence type="ECO:0000256" key="15">
    <source>
        <dbReference type="ARBA" id="ARBA00049551"/>
    </source>
</evidence>
<evidence type="ECO:0000256" key="9">
    <source>
        <dbReference type="ARBA" id="ARBA00022982"/>
    </source>
</evidence>
<evidence type="ECO:0000256" key="5">
    <source>
        <dbReference type="ARBA" id="ARBA00022448"/>
    </source>
</evidence>
<evidence type="ECO:0000256" key="16">
    <source>
        <dbReference type="SAM" id="Phobius"/>
    </source>
</evidence>
<dbReference type="EMBL" id="MN496304">
    <property type="protein sequence ID" value="QOQ37003.1"/>
    <property type="molecule type" value="Genomic_DNA"/>
</dbReference>
<evidence type="ECO:0000256" key="12">
    <source>
        <dbReference type="ARBA" id="ARBA00023128"/>
    </source>
</evidence>
<evidence type="ECO:0000256" key="8">
    <source>
        <dbReference type="ARBA" id="ARBA00022967"/>
    </source>
</evidence>
<comment type="subcellular location">
    <subcellularLocation>
        <location evidence="1">Mitochondrion membrane</location>
        <topology evidence="1">Multi-pass membrane protein</topology>
    </subcellularLocation>
</comment>
<dbReference type="GeneID" id="63367248"/>
<evidence type="ECO:0000256" key="13">
    <source>
        <dbReference type="ARBA" id="ARBA00023136"/>
    </source>
</evidence>
<keyword evidence="12 17" id="KW-0496">Mitochondrion</keyword>
<evidence type="ECO:0000256" key="6">
    <source>
        <dbReference type="ARBA" id="ARBA00022660"/>
    </source>
</evidence>
<sequence length="161" mass="17999">MSILFTLMVSLSMLFLLLKHPLSMGFVLICQTLVIAMVTGMSLGSFLLSYIIVIIMMSGALVLFIYMASVASNEKFQTPLSLIMSLMVLMVITFSIQDKTEETKMFMKTNFSMKTEDLMLFKVFNTSSGLITIIMIFYLLLTMIVVSNIASSLEGPLRSKI</sequence>
<dbReference type="AlphaFoldDB" id="A0A7M1IC88"/>
<keyword evidence="5" id="KW-0813">Transport</keyword>
<evidence type="ECO:0000256" key="1">
    <source>
        <dbReference type="ARBA" id="ARBA00004225"/>
    </source>
</evidence>
<reference evidence="17" key="1">
    <citation type="submission" date="2019-09" db="EMBL/GenBank/DDBJ databases">
        <authorList>
            <person name="Xu S.W."/>
            <person name="Li H."/>
            <person name="Cai W.Z."/>
        </authorList>
    </citation>
    <scope>NUCLEOTIDE SEQUENCE</scope>
</reference>
<geneLocation type="mitochondrion" evidence="17"/>
<evidence type="ECO:0000256" key="14">
    <source>
        <dbReference type="ARBA" id="ARBA00031019"/>
    </source>
</evidence>
<keyword evidence="8" id="KW-1278">Translocase</keyword>
<name>A0A7M1IC88_9HEMI</name>
<dbReference type="EC" id="7.1.1.2" evidence="3"/>
<feature type="transmembrane region" description="Helical" evidence="16">
    <location>
        <begin position="80"/>
        <end position="97"/>
    </location>
</feature>
<comment type="similarity">
    <text evidence="2">Belongs to the complex I subunit 6 family.</text>
</comment>
<proteinExistence type="inferred from homology"/>
<gene>
    <name evidence="17" type="primary">ND6</name>
</gene>
<dbReference type="CTD" id="4541"/>
<keyword evidence="13 16" id="KW-0472">Membrane</keyword>
<keyword evidence="7 16" id="KW-0812">Transmembrane</keyword>
<keyword evidence="6" id="KW-0679">Respiratory chain</keyword>
<keyword evidence="10 16" id="KW-1133">Transmembrane helix</keyword>
<evidence type="ECO:0000256" key="3">
    <source>
        <dbReference type="ARBA" id="ARBA00012944"/>
    </source>
</evidence>
<feature type="transmembrane region" description="Helical" evidence="16">
    <location>
        <begin position="129"/>
        <end position="150"/>
    </location>
</feature>
<keyword evidence="9" id="KW-0249">Electron transport</keyword>
<dbReference type="GO" id="GO:0008137">
    <property type="term" value="F:NADH dehydrogenase (ubiquinone) activity"/>
    <property type="evidence" value="ECO:0007669"/>
    <property type="project" value="UniProtKB-EC"/>
</dbReference>
<evidence type="ECO:0000256" key="7">
    <source>
        <dbReference type="ARBA" id="ARBA00022692"/>
    </source>
</evidence>
<organism evidence="17">
    <name type="scientific">Mattiphus splendidus</name>
    <dbReference type="NCBI Taxonomy" id="1603602"/>
    <lineage>
        <taxon>Eukaryota</taxon>
        <taxon>Metazoa</taxon>
        <taxon>Ecdysozoa</taxon>
        <taxon>Arthropoda</taxon>
        <taxon>Hexapoda</taxon>
        <taxon>Insecta</taxon>
        <taxon>Pterygota</taxon>
        <taxon>Neoptera</taxon>
        <taxon>Paraneoptera</taxon>
        <taxon>Hemiptera</taxon>
        <taxon>Heteroptera</taxon>
        <taxon>Panheteroptera</taxon>
        <taxon>Pentatomomorpha</taxon>
        <taxon>Pentatomoidea</taxon>
        <taxon>Tessaratomidae</taxon>
        <taxon>Mattiphus</taxon>
    </lineage>
</organism>
<keyword evidence="11" id="KW-0520">NAD</keyword>
<evidence type="ECO:0000313" key="17">
    <source>
        <dbReference type="EMBL" id="QOQ37003.1"/>
    </source>
</evidence>
<accession>A0A7M1IC88</accession>
<evidence type="ECO:0000256" key="10">
    <source>
        <dbReference type="ARBA" id="ARBA00022989"/>
    </source>
</evidence>
<dbReference type="PANTHER" id="PTHR11435">
    <property type="entry name" value="NADH UBIQUINONE OXIDOREDUCTASE SUBUNIT ND6"/>
    <property type="match status" value="1"/>
</dbReference>
<dbReference type="GO" id="GO:0031966">
    <property type="term" value="C:mitochondrial membrane"/>
    <property type="evidence" value="ECO:0007669"/>
    <property type="project" value="UniProtKB-SubCell"/>
</dbReference>
<protein>
    <recommendedName>
        <fullName evidence="4">NADH-ubiquinone oxidoreductase chain 6</fullName>
        <ecNumber evidence="3">7.1.1.2</ecNumber>
    </recommendedName>
    <alternativeName>
        <fullName evidence="14">NADH dehydrogenase subunit 6</fullName>
    </alternativeName>
</protein>
<dbReference type="InterPro" id="IPR050269">
    <property type="entry name" value="ComplexI_Subunit6"/>
</dbReference>
<comment type="catalytic activity">
    <reaction evidence="15">
        <text>a ubiquinone + NADH + 5 H(+)(in) = a ubiquinol + NAD(+) + 4 H(+)(out)</text>
        <dbReference type="Rhea" id="RHEA:29091"/>
        <dbReference type="Rhea" id="RHEA-COMP:9565"/>
        <dbReference type="Rhea" id="RHEA-COMP:9566"/>
        <dbReference type="ChEBI" id="CHEBI:15378"/>
        <dbReference type="ChEBI" id="CHEBI:16389"/>
        <dbReference type="ChEBI" id="CHEBI:17976"/>
        <dbReference type="ChEBI" id="CHEBI:57540"/>
        <dbReference type="ChEBI" id="CHEBI:57945"/>
        <dbReference type="EC" id="7.1.1.2"/>
    </reaction>
</comment>
<feature type="transmembrane region" description="Helical" evidence="16">
    <location>
        <begin position="46"/>
        <end position="68"/>
    </location>
</feature>